<accession>A0A3T1CLJ2</accession>
<evidence type="ECO:0000313" key="1">
    <source>
        <dbReference type="EMBL" id="BBI21800.1"/>
    </source>
</evidence>
<organism evidence="1 2">
    <name type="scientific">Qipengyuania flava</name>
    <dbReference type="NCBI Taxonomy" id="192812"/>
    <lineage>
        <taxon>Bacteria</taxon>
        <taxon>Pseudomonadati</taxon>
        <taxon>Pseudomonadota</taxon>
        <taxon>Alphaproteobacteria</taxon>
        <taxon>Sphingomonadales</taxon>
        <taxon>Erythrobacteraceae</taxon>
        <taxon>Qipengyuania</taxon>
    </lineage>
</organism>
<dbReference type="InterPro" id="IPR021880">
    <property type="entry name" value="DUF3489"/>
</dbReference>
<name>A0A3T1CLJ2_9SPHN</name>
<keyword evidence="2" id="KW-1185">Reference proteome</keyword>
<sequence length="73" mass="8043">MPKTSTAKQTTKTEKVVELLKRSKGASLEELTKATGWLPHTTRAAMTGLRKKGHTVERATIDGVSRYWITTGT</sequence>
<evidence type="ECO:0008006" key="3">
    <source>
        <dbReference type="Google" id="ProtNLM"/>
    </source>
</evidence>
<gene>
    <name evidence="1" type="ORF">EKJ_26470</name>
</gene>
<dbReference type="SUPFAM" id="SSF46785">
    <property type="entry name" value="Winged helix' DNA-binding domain"/>
    <property type="match status" value="1"/>
</dbReference>
<dbReference type="InterPro" id="IPR036390">
    <property type="entry name" value="WH_DNA-bd_sf"/>
</dbReference>
<dbReference type="AlphaFoldDB" id="A0A3T1CLJ2"/>
<proteinExistence type="predicted"/>
<evidence type="ECO:0000313" key="2">
    <source>
        <dbReference type="Proteomes" id="UP000290057"/>
    </source>
</evidence>
<dbReference type="Pfam" id="PF11994">
    <property type="entry name" value="DUF3489"/>
    <property type="match status" value="1"/>
</dbReference>
<dbReference type="EMBL" id="AP019389">
    <property type="protein sequence ID" value="BBI21800.1"/>
    <property type="molecule type" value="Genomic_DNA"/>
</dbReference>
<reference evidence="1 2" key="1">
    <citation type="submission" date="2019-01" db="EMBL/GenBank/DDBJ databases">
        <title>Complete genome sequence of Erythrobacter flavus KJ5.</title>
        <authorList>
            <person name="Kanesaki Y."/>
            <person name="Brotosudarmo T."/>
            <person name="Moriuchi R."/>
            <person name="Awai K."/>
        </authorList>
    </citation>
    <scope>NUCLEOTIDE SEQUENCE [LARGE SCALE GENOMIC DNA]</scope>
    <source>
        <strain evidence="1 2">KJ5</strain>
    </source>
</reference>
<dbReference type="Proteomes" id="UP000290057">
    <property type="component" value="Chromosome"/>
</dbReference>
<protein>
    <recommendedName>
        <fullName evidence="3">DUF3489 domain-containing protein</fullName>
    </recommendedName>
</protein>
<dbReference type="RefSeq" id="WP_130587183.1">
    <property type="nucleotide sequence ID" value="NZ_AP019389.1"/>
</dbReference>